<protein>
    <submittedName>
        <fullName evidence="1">Uncharacterized protein</fullName>
    </submittedName>
</protein>
<organism evidence="1 2">
    <name type="scientific">Candidatus Williamhamiltonella defendens</name>
    <dbReference type="NCBI Taxonomy" id="138072"/>
    <lineage>
        <taxon>Bacteria</taxon>
        <taxon>Pseudomonadati</taxon>
        <taxon>Pseudomonadota</taxon>
        <taxon>Gammaproteobacteria</taxon>
        <taxon>Enterobacterales</taxon>
        <taxon>Enterobacteriaceae</taxon>
        <taxon>aphid secondary symbionts</taxon>
        <taxon>Candidatus Williamhamiltonella</taxon>
    </lineage>
</organism>
<dbReference type="AlphaFoldDB" id="A0A2D3TEY1"/>
<gene>
    <name evidence="1" type="ORF">BJP43_08990</name>
</gene>
<evidence type="ECO:0000313" key="2">
    <source>
        <dbReference type="Proteomes" id="UP000229055"/>
    </source>
</evidence>
<name>A0A2D3TEY1_9ENTR</name>
<accession>A0A2D3TEY1</accession>
<dbReference type="EMBL" id="CP017613">
    <property type="protein sequence ID" value="ATW34367.1"/>
    <property type="molecule type" value="Genomic_DNA"/>
</dbReference>
<evidence type="ECO:0000313" key="1">
    <source>
        <dbReference type="EMBL" id="ATW34367.1"/>
    </source>
</evidence>
<dbReference type="Proteomes" id="UP000229055">
    <property type="component" value="Chromosome"/>
</dbReference>
<sequence length="59" mass="6888">MFLWSATWKNTRVPLETEIPKDGKSYRSGSGAKVHFKGKSRNERFLNAAFDKNKYYSEN</sequence>
<reference evidence="2" key="2">
    <citation type="submission" date="2017-11" db="EMBL/GenBank/DDBJ databases">
        <title>PacBio sequencing of new strain of the secondary endosymbiont Candidatus Hamiltonella defensa.</title>
        <authorList>
            <person name="Strand M.R."/>
            <person name="Oliver K."/>
        </authorList>
    </citation>
    <scope>NUCLEOTIDE SEQUENCE [LARGE SCALE GENOMIC DNA]</scope>
    <source>
        <strain evidence="2">ZA17</strain>
    </source>
</reference>
<reference evidence="2" key="1">
    <citation type="submission" date="2016-10" db="EMBL/GenBank/DDBJ databases">
        <authorList>
            <person name="Chevignon G."/>
        </authorList>
    </citation>
    <scope>NUCLEOTIDE SEQUENCE [LARGE SCALE GENOMIC DNA]</scope>
    <source>
        <strain evidence="2">ZA17</strain>
    </source>
</reference>
<proteinExistence type="predicted"/>